<keyword evidence="1" id="KW-1133">Transmembrane helix</keyword>
<feature type="transmembrane region" description="Helical" evidence="1">
    <location>
        <begin position="107"/>
        <end position="130"/>
    </location>
</feature>
<feature type="transmembrane region" description="Helical" evidence="1">
    <location>
        <begin position="209"/>
        <end position="231"/>
    </location>
</feature>
<dbReference type="KEGG" id="rla:Rhola_00011820"/>
<sequence length="422" mass="44801">MNRRLTFLVAAFEALVVAGIGLGIVLLPLTAVWLFENDLSIDWLVPFRASADVWMMAHGTRLVVPAGAFGSTQVPQFVVSMIPLGLSLLIGFMALRMGRRLTSAIELWPAWLATALVYGGISFLLSTVAYNEFVYPVTWQGTFLPPAFLLLFVILGSLLGKRQAFGEAASLPEPAERIWVLEFLNRRVDNLHWAIRAVSAPALRAGTGVVAILLGVSAIFIAVMLAINWIQVIRLYEGLQVTFLGGVMITVGQLAILPNLVVFGASWFTGVGFQIGTGSLISPVATVVGPLPALPITSALPIGELSFGTIALLVPLVGAFLATILIRRHADAIRFEFASAWSAAIILGLSIAVVSAVEMGLLALLASGGVGPGRLQEIGVNPLLVAGVVFVEVAVVSILAAFFSARPDAPDHPLVQSPRKSR</sequence>
<feature type="transmembrane region" description="Helical" evidence="1">
    <location>
        <begin position="383"/>
        <end position="403"/>
    </location>
</feature>
<organism evidence="2 3">
    <name type="scientific">Rhodoluna lacicola</name>
    <dbReference type="NCBI Taxonomy" id="529884"/>
    <lineage>
        <taxon>Bacteria</taxon>
        <taxon>Bacillati</taxon>
        <taxon>Actinomycetota</taxon>
        <taxon>Actinomycetes</taxon>
        <taxon>Micrococcales</taxon>
        <taxon>Microbacteriaceae</taxon>
        <taxon>Luna cluster</taxon>
        <taxon>Luna-1 subcluster</taxon>
        <taxon>Rhodoluna</taxon>
    </lineage>
</organism>
<dbReference type="STRING" id="529884.Rhola_00011820"/>
<dbReference type="Pfam" id="PF19877">
    <property type="entry name" value="DUF6350"/>
    <property type="match status" value="1"/>
</dbReference>
<protein>
    <submittedName>
        <fullName evidence="2">Uncharacterized protein</fullName>
    </submittedName>
</protein>
<dbReference type="EMBL" id="CP007490">
    <property type="protein sequence ID" value="AIC47975.1"/>
    <property type="molecule type" value="Genomic_DNA"/>
</dbReference>
<keyword evidence="1" id="KW-0472">Membrane</keyword>
<feature type="transmembrane region" description="Helical" evidence="1">
    <location>
        <begin position="280"/>
        <end position="300"/>
    </location>
</feature>
<feature type="transmembrane region" description="Helical" evidence="1">
    <location>
        <begin position="77"/>
        <end position="95"/>
    </location>
</feature>
<feature type="transmembrane region" description="Helical" evidence="1">
    <location>
        <begin position="338"/>
        <end position="363"/>
    </location>
</feature>
<feature type="transmembrane region" description="Helical" evidence="1">
    <location>
        <begin position="7"/>
        <end position="35"/>
    </location>
</feature>
<feature type="transmembrane region" description="Helical" evidence="1">
    <location>
        <begin position="306"/>
        <end position="326"/>
    </location>
</feature>
<dbReference type="OrthoDB" id="3742900at2"/>
<dbReference type="AlphaFoldDB" id="A0A060JGW2"/>
<feature type="transmembrane region" description="Helical" evidence="1">
    <location>
        <begin position="243"/>
        <end position="268"/>
    </location>
</feature>
<evidence type="ECO:0000313" key="3">
    <source>
        <dbReference type="Proteomes" id="UP000067708"/>
    </source>
</evidence>
<dbReference type="eggNOG" id="COG3266">
    <property type="taxonomic scope" value="Bacteria"/>
</dbReference>
<evidence type="ECO:0000256" key="1">
    <source>
        <dbReference type="SAM" id="Phobius"/>
    </source>
</evidence>
<proteinExistence type="predicted"/>
<dbReference type="HOGENOM" id="CLU_033238_3_1_11"/>
<evidence type="ECO:0000313" key="2">
    <source>
        <dbReference type="EMBL" id="AIC47975.1"/>
    </source>
</evidence>
<feature type="transmembrane region" description="Helical" evidence="1">
    <location>
        <begin position="142"/>
        <end position="160"/>
    </location>
</feature>
<dbReference type="InterPro" id="IPR045931">
    <property type="entry name" value="DUF6350"/>
</dbReference>
<keyword evidence="3" id="KW-1185">Reference proteome</keyword>
<name>A0A060JGW2_9MICO</name>
<dbReference type="Proteomes" id="UP000067708">
    <property type="component" value="Chromosome"/>
</dbReference>
<keyword evidence="1" id="KW-0812">Transmembrane</keyword>
<gene>
    <name evidence="2" type="ORF">Rhola_00011820</name>
</gene>
<dbReference type="RefSeq" id="WP_038503114.1">
    <property type="nucleotide sequence ID" value="NZ_CP007490.1"/>
</dbReference>
<accession>A0A060JGW2</accession>
<reference evidence="2 3" key="1">
    <citation type="journal article" date="2014" name="Int. J. Syst. Evol. Microbiol.">
        <title>Rhodoluna lacicola gen. nov., sp. nov., a planktonic freshwater bacterium with stream-lined genome.</title>
        <authorList>
            <person name="Hahn M."/>
            <person name="Schmidt J."/>
            <person name="Taipale S.J."/>
            <person name="Doolittle W.F."/>
            <person name="Koll U."/>
        </authorList>
    </citation>
    <scope>NUCLEOTIDE SEQUENCE [LARGE SCALE GENOMIC DNA]</scope>
    <source>
        <strain evidence="2 3">MWH-Ta8</strain>
    </source>
</reference>